<feature type="non-terminal residue" evidence="2">
    <location>
        <position position="1"/>
    </location>
</feature>
<dbReference type="EMBL" id="CAKOES020000098">
    <property type="protein sequence ID" value="CAH2329928.1"/>
    <property type="molecule type" value="Genomic_DNA"/>
</dbReference>
<evidence type="ECO:0000313" key="2">
    <source>
        <dbReference type="EMBL" id="CAH2329928.1"/>
    </source>
</evidence>
<reference evidence="2" key="1">
    <citation type="submission" date="2022-03" db="EMBL/GenBank/DDBJ databases">
        <authorList>
            <person name="Alioto T."/>
            <person name="Alioto T."/>
            <person name="Gomez Garrido J."/>
        </authorList>
    </citation>
    <scope>NUCLEOTIDE SEQUENCE</scope>
</reference>
<dbReference type="InterPro" id="IPR058912">
    <property type="entry name" value="HTH_animal"/>
</dbReference>
<feature type="domain" description="Helix-turn-helix" evidence="1">
    <location>
        <begin position="228"/>
        <end position="286"/>
    </location>
</feature>
<keyword evidence="3" id="KW-1185">Reference proteome</keyword>
<evidence type="ECO:0000259" key="1">
    <source>
        <dbReference type="Pfam" id="PF26215"/>
    </source>
</evidence>
<protein>
    <recommendedName>
        <fullName evidence="1">Helix-turn-helix domain-containing protein</fullName>
    </recommendedName>
</protein>
<accession>A0AAD1WZX5</accession>
<name>A0AAD1WZX5_PELCU</name>
<dbReference type="InterPro" id="IPR035901">
    <property type="entry name" value="GIY-YIG_endonuc_sf"/>
</dbReference>
<gene>
    <name evidence="2" type="ORF">PECUL_23A053619</name>
</gene>
<dbReference type="PANTHER" id="PTHR21301">
    <property type="entry name" value="REVERSE TRANSCRIPTASE"/>
    <property type="match status" value="1"/>
</dbReference>
<dbReference type="PANTHER" id="PTHR21301:SF12">
    <property type="match status" value="1"/>
</dbReference>
<evidence type="ECO:0000313" key="3">
    <source>
        <dbReference type="Proteomes" id="UP001295444"/>
    </source>
</evidence>
<dbReference type="Pfam" id="PF26215">
    <property type="entry name" value="HTH_animal"/>
    <property type="match status" value="1"/>
</dbReference>
<sequence>WGTAWGARGTAWGARLPAIHSKIYRKAYGLQELENFRWQCKSDKTPRFGTYRMLPVLVLEVQSLYQRLFHSLDGIRGADRIEQPLMQREESGHFLLDSIHFILSHNFFSFNEEFYLQLQGTAMGTKFAPSYANIFLDFWEKNFIWTNNPFDANLVFWRRYIDDILFIWKGSESNLLDFINYINSNQVNLIFSPVFSQNEINFLDLTIFIEDEKIKTKTFFKPTDANSFINTESNHHPNWLRGVPRSQFTRIRRNCTDEKTFLDQASFLKNKFLEKGYANNFINKEIMHSYNKERGDLLINKEKQVTTVNNKFAFSFNTQYNTHAKEIKKILNKHWPLLLEDDILKTELPLAPQIIFRKGKSFKNVLAPSTFKNGNKENTKKSEGFYTCGLCKSCHFKNQKFYNFCSSKTKKNFKIKEHITCNSTHVVYLLTCGCGTQYVGRTIRPVKKRFLEHFNNIKNQVLTHSVPVHCIRCQNFNPSTFSCVGIEKVSLDARGGDLVLKLRQREGFWIHTLKTMQPEGMNVDFDMQGIAIAIG</sequence>
<feature type="non-terminal residue" evidence="2">
    <location>
        <position position="535"/>
    </location>
</feature>
<dbReference type="AlphaFoldDB" id="A0AAD1WZX5"/>
<comment type="caution">
    <text evidence="2">The sequence shown here is derived from an EMBL/GenBank/DDBJ whole genome shotgun (WGS) entry which is preliminary data.</text>
</comment>
<dbReference type="Proteomes" id="UP001295444">
    <property type="component" value="Unassembled WGS sequence"/>
</dbReference>
<organism evidence="2 3">
    <name type="scientific">Pelobates cultripes</name>
    <name type="common">Western spadefoot toad</name>
    <dbReference type="NCBI Taxonomy" id="61616"/>
    <lineage>
        <taxon>Eukaryota</taxon>
        <taxon>Metazoa</taxon>
        <taxon>Chordata</taxon>
        <taxon>Craniata</taxon>
        <taxon>Vertebrata</taxon>
        <taxon>Euteleostomi</taxon>
        <taxon>Amphibia</taxon>
        <taxon>Batrachia</taxon>
        <taxon>Anura</taxon>
        <taxon>Pelobatoidea</taxon>
        <taxon>Pelobatidae</taxon>
        <taxon>Pelobates</taxon>
    </lineage>
</organism>
<dbReference type="SUPFAM" id="SSF82771">
    <property type="entry name" value="GIY-YIG endonuclease"/>
    <property type="match status" value="1"/>
</dbReference>
<proteinExistence type="predicted"/>